<dbReference type="HAMAP" id="MF_01037">
    <property type="entry name" value="TrmFO"/>
    <property type="match status" value="1"/>
</dbReference>
<comment type="similarity">
    <text evidence="10">Belongs to the MnmG family. TrmFO subfamily.</text>
</comment>
<dbReference type="GO" id="GO:0050660">
    <property type="term" value="F:flavin adenine dinucleotide binding"/>
    <property type="evidence" value="ECO:0007669"/>
    <property type="project" value="UniProtKB-UniRule"/>
</dbReference>
<evidence type="ECO:0000256" key="4">
    <source>
        <dbReference type="ARBA" id="ARBA00022630"/>
    </source>
</evidence>
<keyword evidence="6 10" id="KW-0819">tRNA processing</keyword>
<dbReference type="SUPFAM" id="SSF51905">
    <property type="entry name" value="FAD/NAD(P)-binding domain"/>
    <property type="match status" value="1"/>
</dbReference>
<feature type="domain" description="MnmG N-terminal" evidence="11">
    <location>
        <begin position="7"/>
        <end position="381"/>
    </location>
</feature>
<name>A0A0P7YYT0_9CYAN</name>
<evidence type="ECO:0000256" key="10">
    <source>
        <dbReference type="HAMAP-Rule" id="MF_01037"/>
    </source>
</evidence>
<dbReference type="GO" id="GO:0047151">
    <property type="term" value="F:tRNA (uracil(54)-C5)-methyltransferase activity, 5,10-methylenetetrahydrofolate-dependent"/>
    <property type="evidence" value="ECO:0007669"/>
    <property type="project" value="UniProtKB-UniRule"/>
</dbReference>
<keyword evidence="7 10" id="KW-0274">FAD</keyword>
<organism evidence="12 13">
    <name type="scientific">Phormidesmis priestleyi Ana</name>
    <dbReference type="NCBI Taxonomy" id="1666911"/>
    <lineage>
        <taxon>Bacteria</taxon>
        <taxon>Bacillati</taxon>
        <taxon>Cyanobacteriota</taxon>
        <taxon>Cyanophyceae</taxon>
        <taxon>Leptolyngbyales</taxon>
        <taxon>Leptolyngbyaceae</taxon>
        <taxon>Phormidesmis</taxon>
    </lineage>
</organism>
<dbReference type="NCBIfam" id="TIGR00137">
    <property type="entry name" value="gid_trmFO"/>
    <property type="match status" value="1"/>
</dbReference>
<dbReference type="InterPro" id="IPR036188">
    <property type="entry name" value="FAD/NAD-bd_sf"/>
</dbReference>
<evidence type="ECO:0000256" key="3">
    <source>
        <dbReference type="ARBA" id="ARBA00022603"/>
    </source>
</evidence>
<keyword evidence="8 10" id="KW-0521">NADP</keyword>
<dbReference type="InterPro" id="IPR040131">
    <property type="entry name" value="MnmG_N"/>
</dbReference>
<dbReference type="GO" id="GO:0030488">
    <property type="term" value="P:tRNA methylation"/>
    <property type="evidence" value="ECO:0007669"/>
    <property type="project" value="TreeGrafter"/>
</dbReference>
<proteinExistence type="inferred from homology"/>
<dbReference type="STRING" id="1666911.HLUCCA11_06455"/>
<dbReference type="GO" id="GO:0005829">
    <property type="term" value="C:cytosol"/>
    <property type="evidence" value="ECO:0007669"/>
    <property type="project" value="TreeGrafter"/>
</dbReference>
<evidence type="ECO:0000256" key="2">
    <source>
        <dbReference type="ARBA" id="ARBA00022490"/>
    </source>
</evidence>
<comment type="catalytic activity">
    <reaction evidence="10">
        <text>uridine(54) in tRNA + (6R)-5,10-methylene-5,6,7,8-tetrahydrofolate + NADH + H(+) = 5-methyluridine(54) in tRNA + (6S)-5,6,7,8-tetrahydrofolate + NAD(+)</text>
        <dbReference type="Rhea" id="RHEA:16873"/>
        <dbReference type="Rhea" id="RHEA-COMP:10167"/>
        <dbReference type="Rhea" id="RHEA-COMP:10193"/>
        <dbReference type="ChEBI" id="CHEBI:15378"/>
        <dbReference type="ChEBI" id="CHEBI:15636"/>
        <dbReference type="ChEBI" id="CHEBI:57453"/>
        <dbReference type="ChEBI" id="CHEBI:57540"/>
        <dbReference type="ChEBI" id="CHEBI:57945"/>
        <dbReference type="ChEBI" id="CHEBI:65315"/>
        <dbReference type="ChEBI" id="CHEBI:74447"/>
        <dbReference type="EC" id="2.1.1.74"/>
    </reaction>
</comment>
<comment type="cofactor">
    <cofactor evidence="1 10">
        <name>FAD</name>
        <dbReference type="ChEBI" id="CHEBI:57692"/>
    </cofactor>
</comment>
<dbReference type="PANTHER" id="PTHR11806:SF2">
    <property type="entry name" value="METHYLENETETRAHYDROFOLATE--TRNA-(URACIL-5-)-METHYLTRANSFERASE TRMFO"/>
    <property type="match status" value="1"/>
</dbReference>
<evidence type="ECO:0000256" key="1">
    <source>
        <dbReference type="ARBA" id="ARBA00001974"/>
    </source>
</evidence>
<keyword evidence="4 10" id="KW-0285">Flavoprotein</keyword>
<dbReference type="NCBIfam" id="NF003739">
    <property type="entry name" value="PRK05335.1"/>
    <property type="match status" value="1"/>
</dbReference>
<gene>
    <name evidence="10 12" type="primary">trmFO</name>
    <name evidence="12" type="ORF">HLUCCA11_06455</name>
</gene>
<evidence type="ECO:0000313" key="13">
    <source>
        <dbReference type="Proteomes" id="UP000050465"/>
    </source>
</evidence>
<feature type="binding site" evidence="10">
    <location>
        <begin position="11"/>
        <end position="16"/>
    </location>
    <ligand>
        <name>FAD</name>
        <dbReference type="ChEBI" id="CHEBI:57692"/>
    </ligand>
</feature>
<comment type="function">
    <text evidence="10">Catalyzes the folate-dependent formation of 5-methyl-uridine at position 54 (M-5-U54) in all tRNAs.</text>
</comment>
<sequence length="489" mass="53651">MSDQQPIHVIGGGLAGTEAAWQVAQAGVPVVLHEMRPLKKSPAHHSEHLAELVCSNSFGAMGTDRASGLLHEELRRLGSIVIGKADEHSVPAGGALAVDRGVFGAELTATLANHPLVELRREEVLSLPADGITVLATGPLTSKALSEELERFAGQAYMSFFDAASPIIVGDSINQDIAFMASRYDRGEAAYLNCPMNKAQYLAFYHELCAAEQAELKDFERETAKFFEACLPIEEMARRGEDTMRYGPLKPVGLFDTEKYGAFDAPENKVNKPYAVIQLRQEDKAGQLWNMVGFQTNLRWGEQKRVFRMIPGLENAEFVRMGVMHRNTFINSPELLNGSLQFKRRPTLLAAGQLVGTEGYTAAIAGGWLAGTNAARIALGKDPLVLPETTMLGALIGFISSAEPKHFQPIPPNFGIIPPLAKKVRNKRERYGMYRDRAFTDLQTWINQSKQNDQRLRLLPPMDEGASGLVSSQEINFADVDMQRTGSGV</sequence>
<keyword evidence="9 10" id="KW-0520">NAD</keyword>
<evidence type="ECO:0000313" key="12">
    <source>
        <dbReference type="EMBL" id="KPQ36501.1"/>
    </source>
</evidence>
<protein>
    <recommendedName>
        <fullName evidence="10">Methylenetetrahydrofolate--tRNA-(uracil-5-)-methyltransferase TrmFO</fullName>
        <ecNumber evidence="10">2.1.1.74</ecNumber>
    </recommendedName>
    <alternativeName>
        <fullName evidence="10">Folate-dependent tRNA (uracil-5-)-methyltransferase</fullName>
    </alternativeName>
    <alternativeName>
        <fullName evidence="10">Folate-dependent tRNA(M-5-U54)-methyltransferase</fullName>
    </alternativeName>
</protein>
<dbReference type="GO" id="GO:0002098">
    <property type="term" value="P:tRNA wobble uridine modification"/>
    <property type="evidence" value="ECO:0007669"/>
    <property type="project" value="TreeGrafter"/>
</dbReference>
<evidence type="ECO:0000256" key="7">
    <source>
        <dbReference type="ARBA" id="ARBA00022827"/>
    </source>
</evidence>
<dbReference type="Proteomes" id="UP000050465">
    <property type="component" value="Unassembled WGS sequence"/>
</dbReference>
<dbReference type="Pfam" id="PF01134">
    <property type="entry name" value="GIDA"/>
    <property type="match status" value="1"/>
</dbReference>
<dbReference type="AlphaFoldDB" id="A0A0P7YYT0"/>
<dbReference type="EMBL" id="LJZR01000006">
    <property type="protein sequence ID" value="KPQ36501.1"/>
    <property type="molecule type" value="Genomic_DNA"/>
</dbReference>
<dbReference type="InterPro" id="IPR002218">
    <property type="entry name" value="MnmG-rel"/>
</dbReference>
<evidence type="ECO:0000256" key="8">
    <source>
        <dbReference type="ARBA" id="ARBA00022857"/>
    </source>
</evidence>
<comment type="subcellular location">
    <subcellularLocation>
        <location evidence="10">Cytoplasm</location>
    </subcellularLocation>
</comment>
<comment type="catalytic activity">
    <reaction evidence="10">
        <text>uridine(54) in tRNA + (6R)-5,10-methylene-5,6,7,8-tetrahydrofolate + NADPH + H(+) = 5-methyluridine(54) in tRNA + (6S)-5,6,7,8-tetrahydrofolate + NADP(+)</text>
        <dbReference type="Rhea" id="RHEA:62372"/>
        <dbReference type="Rhea" id="RHEA-COMP:10167"/>
        <dbReference type="Rhea" id="RHEA-COMP:10193"/>
        <dbReference type="ChEBI" id="CHEBI:15378"/>
        <dbReference type="ChEBI" id="CHEBI:15636"/>
        <dbReference type="ChEBI" id="CHEBI:57453"/>
        <dbReference type="ChEBI" id="CHEBI:57783"/>
        <dbReference type="ChEBI" id="CHEBI:58349"/>
        <dbReference type="ChEBI" id="CHEBI:65315"/>
        <dbReference type="ChEBI" id="CHEBI:74447"/>
        <dbReference type="EC" id="2.1.1.74"/>
    </reaction>
</comment>
<comment type="caution">
    <text evidence="12">The sequence shown here is derived from an EMBL/GenBank/DDBJ whole genome shotgun (WGS) entry which is preliminary data.</text>
</comment>
<evidence type="ECO:0000256" key="5">
    <source>
        <dbReference type="ARBA" id="ARBA00022679"/>
    </source>
</evidence>
<keyword evidence="2 10" id="KW-0963">Cytoplasm</keyword>
<keyword evidence="5 10" id="KW-0808">Transferase</keyword>
<dbReference type="InterPro" id="IPR004417">
    <property type="entry name" value="TrmFO"/>
</dbReference>
<dbReference type="PATRIC" id="fig|1666911.3.peg.5226"/>
<dbReference type="PANTHER" id="PTHR11806">
    <property type="entry name" value="GLUCOSE INHIBITED DIVISION PROTEIN A"/>
    <property type="match status" value="1"/>
</dbReference>
<dbReference type="Gene3D" id="3.50.50.60">
    <property type="entry name" value="FAD/NAD(P)-binding domain"/>
    <property type="match status" value="2"/>
</dbReference>
<evidence type="ECO:0000256" key="9">
    <source>
        <dbReference type="ARBA" id="ARBA00023027"/>
    </source>
</evidence>
<keyword evidence="3 10" id="KW-0489">Methyltransferase</keyword>
<reference evidence="12 13" key="1">
    <citation type="submission" date="2015-09" db="EMBL/GenBank/DDBJ databases">
        <title>Identification and resolution of microdiversity through metagenomic sequencing of parallel consortia.</title>
        <authorList>
            <person name="Nelson W.C."/>
            <person name="Romine M.F."/>
            <person name="Lindemann S.R."/>
        </authorList>
    </citation>
    <scope>NUCLEOTIDE SEQUENCE [LARGE SCALE GENOMIC DNA]</scope>
    <source>
        <strain evidence="12">Ana</strain>
    </source>
</reference>
<accession>A0A0P7YYT0</accession>
<evidence type="ECO:0000259" key="11">
    <source>
        <dbReference type="Pfam" id="PF01134"/>
    </source>
</evidence>
<evidence type="ECO:0000256" key="6">
    <source>
        <dbReference type="ARBA" id="ARBA00022694"/>
    </source>
</evidence>
<dbReference type="EC" id="2.1.1.74" evidence="10"/>